<feature type="transmembrane region" description="Helical" evidence="6">
    <location>
        <begin position="382"/>
        <end position="404"/>
    </location>
</feature>
<sequence>MAGQGLNSSTSVYVALYGGTAAYAGVLAAVFSGAAAVVRLLSGPLIDGRGRRIVMLFGFAVLIVGTVGPLFTHDVAPFVVFRILQGAGFSAVTTASATAAADALPASRMGEGIGYYGLGQALSMSVGPALALALVSTDPPENLFVGVTAIAVVGLSMIFLCRYEKHPEMLPEEAVYRRRLEEGESEAARTGAAEAAETTTSTEQSRMEGRPKRESIASRIFEKHALPGTLPMIVLSPAFGFVIFFVGLYGASLGVGNAGLFYTLSAVSMILVRLKSGAFMDRFAPIVILPVALACGLVAFAMLVACGTVLDGAPVRDAVFNLSGIVYGFCIGIALPLNQSVAVKNTPPERWGAANALFQLANDVGIGGACVIWGIVNDCFGFPVTICCAMCCIAASYFVARAVYPKE</sequence>
<evidence type="ECO:0000313" key="8">
    <source>
        <dbReference type="EMBL" id="KAB1638746.1"/>
    </source>
</evidence>
<comment type="caution">
    <text evidence="8">The sequence shown here is derived from an EMBL/GenBank/DDBJ whole genome shotgun (WGS) entry which is preliminary data.</text>
</comment>
<feature type="transmembrane region" description="Helical" evidence="6">
    <location>
        <begin position="113"/>
        <end position="137"/>
    </location>
</feature>
<name>A0A6N6NQT7_9ACTN</name>
<evidence type="ECO:0000256" key="3">
    <source>
        <dbReference type="ARBA" id="ARBA00022989"/>
    </source>
</evidence>
<feature type="transmembrane region" description="Helical" evidence="6">
    <location>
        <begin position="229"/>
        <end position="249"/>
    </location>
</feature>
<proteinExistence type="predicted"/>
<organism evidence="8 9">
    <name type="scientific">Ellagibacter isourolithinifaciens</name>
    <dbReference type="NCBI Taxonomy" id="2137581"/>
    <lineage>
        <taxon>Bacteria</taxon>
        <taxon>Bacillati</taxon>
        <taxon>Actinomycetota</taxon>
        <taxon>Coriobacteriia</taxon>
        <taxon>Eggerthellales</taxon>
        <taxon>Eggerthellaceae</taxon>
        <taxon>Ellagibacter</taxon>
    </lineage>
</organism>
<evidence type="ECO:0000256" key="4">
    <source>
        <dbReference type="ARBA" id="ARBA00023136"/>
    </source>
</evidence>
<evidence type="ECO:0000313" key="9">
    <source>
        <dbReference type="Proteomes" id="UP000468668"/>
    </source>
</evidence>
<dbReference type="AlphaFoldDB" id="A0A6N6NQT7"/>
<dbReference type="InterPro" id="IPR011701">
    <property type="entry name" value="MFS"/>
</dbReference>
<feature type="transmembrane region" description="Helical" evidence="6">
    <location>
        <begin position="20"/>
        <end position="41"/>
    </location>
</feature>
<dbReference type="GO" id="GO:0022857">
    <property type="term" value="F:transmembrane transporter activity"/>
    <property type="evidence" value="ECO:0007669"/>
    <property type="project" value="InterPro"/>
</dbReference>
<keyword evidence="4 6" id="KW-0472">Membrane</keyword>
<feature type="compositionally biased region" description="Low complexity" evidence="5">
    <location>
        <begin position="188"/>
        <end position="203"/>
    </location>
</feature>
<feature type="transmembrane region" description="Helical" evidence="6">
    <location>
        <begin position="53"/>
        <end position="72"/>
    </location>
</feature>
<feature type="transmembrane region" description="Helical" evidence="6">
    <location>
        <begin position="353"/>
        <end position="376"/>
    </location>
</feature>
<dbReference type="EMBL" id="WAJR01000022">
    <property type="protein sequence ID" value="KAB1638746.1"/>
    <property type="molecule type" value="Genomic_DNA"/>
</dbReference>
<dbReference type="OrthoDB" id="9814001at2"/>
<feature type="transmembrane region" description="Helical" evidence="6">
    <location>
        <begin position="322"/>
        <end position="341"/>
    </location>
</feature>
<dbReference type="SUPFAM" id="SSF103473">
    <property type="entry name" value="MFS general substrate transporter"/>
    <property type="match status" value="1"/>
</dbReference>
<keyword evidence="3 6" id="KW-1133">Transmembrane helix</keyword>
<dbReference type="Pfam" id="PF07690">
    <property type="entry name" value="MFS_1"/>
    <property type="match status" value="1"/>
</dbReference>
<reference evidence="8 9" key="1">
    <citation type="submission" date="2019-09" db="EMBL/GenBank/DDBJ databases">
        <title>Whole genome shotgun sequencing (WGS) of Ellagibacter isourolithinifaciens DSM 104140(T) and Adlercreutzia muris DSM 29508(T).</title>
        <authorList>
            <person name="Stoll D.A."/>
            <person name="Danylec N."/>
            <person name="Huch M."/>
        </authorList>
    </citation>
    <scope>NUCLEOTIDE SEQUENCE [LARGE SCALE GENOMIC DNA]</scope>
    <source>
        <strain evidence="8 9">DSM 104140</strain>
    </source>
</reference>
<keyword evidence="9" id="KW-1185">Reference proteome</keyword>
<dbReference type="InterPro" id="IPR020846">
    <property type="entry name" value="MFS_dom"/>
</dbReference>
<feature type="transmembrane region" description="Helical" evidence="6">
    <location>
        <begin position="255"/>
        <end position="274"/>
    </location>
</feature>
<keyword evidence="2 6" id="KW-0812">Transmembrane</keyword>
<dbReference type="InterPro" id="IPR052714">
    <property type="entry name" value="MFS_Exporter"/>
</dbReference>
<evidence type="ECO:0000256" key="2">
    <source>
        <dbReference type="ARBA" id="ARBA00022692"/>
    </source>
</evidence>
<dbReference type="Gene3D" id="1.20.1250.20">
    <property type="entry name" value="MFS general substrate transporter like domains"/>
    <property type="match status" value="1"/>
</dbReference>
<dbReference type="PANTHER" id="PTHR23531:SF1">
    <property type="entry name" value="QUINOLENE RESISTANCE PROTEIN NORA"/>
    <property type="match status" value="1"/>
</dbReference>
<evidence type="ECO:0000259" key="7">
    <source>
        <dbReference type="PROSITE" id="PS50850"/>
    </source>
</evidence>
<evidence type="ECO:0000256" key="6">
    <source>
        <dbReference type="SAM" id="Phobius"/>
    </source>
</evidence>
<protein>
    <submittedName>
        <fullName evidence="8">MFS transporter</fullName>
    </submittedName>
</protein>
<dbReference type="Proteomes" id="UP000468668">
    <property type="component" value="Unassembled WGS sequence"/>
</dbReference>
<evidence type="ECO:0000256" key="1">
    <source>
        <dbReference type="ARBA" id="ARBA00004651"/>
    </source>
</evidence>
<dbReference type="PROSITE" id="PS50850">
    <property type="entry name" value="MFS"/>
    <property type="match status" value="1"/>
</dbReference>
<gene>
    <name evidence="8" type="ORF">F8C90_08240</name>
</gene>
<feature type="transmembrane region" description="Helical" evidence="6">
    <location>
        <begin position="78"/>
        <end position="101"/>
    </location>
</feature>
<feature type="domain" description="Major facilitator superfamily (MFS) profile" evidence="7">
    <location>
        <begin position="1"/>
        <end position="407"/>
    </location>
</feature>
<feature type="region of interest" description="Disordered" evidence="5">
    <location>
        <begin position="186"/>
        <end position="210"/>
    </location>
</feature>
<dbReference type="InterPro" id="IPR036259">
    <property type="entry name" value="MFS_trans_sf"/>
</dbReference>
<dbReference type="PANTHER" id="PTHR23531">
    <property type="entry name" value="QUINOLENE RESISTANCE PROTEIN NORA"/>
    <property type="match status" value="1"/>
</dbReference>
<accession>A0A6N6NQT7</accession>
<feature type="transmembrane region" description="Helical" evidence="6">
    <location>
        <begin position="143"/>
        <end position="161"/>
    </location>
</feature>
<feature type="transmembrane region" description="Helical" evidence="6">
    <location>
        <begin position="286"/>
        <end position="310"/>
    </location>
</feature>
<evidence type="ECO:0000256" key="5">
    <source>
        <dbReference type="SAM" id="MobiDB-lite"/>
    </source>
</evidence>
<comment type="subcellular location">
    <subcellularLocation>
        <location evidence="1">Cell membrane</location>
        <topology evidence="1">Multi-pass membrane protein</topology>
    </subcellularLocation>
</comment>
<dbReference type="GO" id="GO:0005886">
    <property type="term" value="C:plasma membrane"/>
    <property type="evidence" value="ECO:0007669"/>
    <property type="project" value="UniProtKB-SubCell"/>
</dbReference>